<dbReference type="EC" id="3.4.21.89" evidence="7"/>
<dbReference type="InterPro" id="IPR013320">
    <property type="entry name" value="ConA-like_dom_sf"/>
</dbReference>
<evidence type="ECO:0000313" key="10">
    <source>
        <dbReference type="EMBL" id="AGZ40002.1"/>
    </source>
</evidence>
<dbReference type="KEGG" id="afs:AFR_08565"/>
<keyword evidence="5 8" id="KW-0472">Membrane</keyword>
<dbReference type="AlphaFoldDB" id="U5VT62"/>
<dbReference type="OrthoDB" id="5241786at2"/>
<evidence type="ECO:0000313" key="11">
    <source>
        <dbReference type="Proteomes" id="UP000017746"/>
    </source>
</evidence>
<proteinExistence type="predicted"/>
<dbReference type="RefSeq" id="WP_023359533.1">
    <property type="nucleotide sequence ID" value="NC_022657.1"/>
</dbReference>
<dbReference type="SMART" id="SM00560">
    <property type="entry name" value="LamGL"/>
    <property type="match status" value="1"/>
</dbReference>
<dbReference type="PATRIC" id="fig|1246995.3.peg.1742"/>
<reference evidence="10 11" key="1">
    <citation type="journal article" date="2014" name="J. Biotechnol.">
        <title>Complete genome sequence of the actinobacterium Actinoplanes friuliensis HAG 010964, producer of the lipopeptide antibiotic friulimycin.</title>
        <authorList>
            <person name="Ruckert C."/>
            <person name="Szczepanowski R."/>
            <person name="Albersmeier A."/>
            <person name="Goesmann A."/>
            <person name="Fischer N."/>
            <person name="Steinkamper A."/>
            <person name="Puhler A."/>
            <person name="Biener R."/>
            <person name="Schwartz D."/>
            <person name="Kalinowski J."/>
        </authorList>
    </citation>
    <scope>NUCLEOTIDE SEQUENCE [LARGE SCALE GENOMIC DNA]</scope>
    <source>
        <strain evidence="10 11">DSM 7358</strain>
    </source>
</reference>
<dbReference type="EMBL" id="CP006272">
    <property type="protein sequence ID" value="AGZ40002.1"/>
    <property type="molecule type" value="Genomic_DNA"/>
</dbReference>
<dbReference type="InterPro" id="IPR001733">
    <property type="entry name" value="Peptidase_S26B"/>
</dbReference>
<feature type="transmembrane region" description="Helical" evidence="8">
    <location>
        <begin position="166"/>
        <end position="188"/>
    </location>
</feature>
<evidence type="ECO:0000256" key="6">
    <source>
        <dbReference type="ARBA" id="ARBA00023157"/>
    </source>
</evidence>
<accession>U5VT62</accession>
<dbReference type="GO" id="GO:0016020">
    <property type="term" value="C:membrane"/>
    <property type="evidence" value="ECO:0007669"/>
    <property type="project" value="UniProtKB-SubCell"/>
</dbReference>
<keyword evidence="3" id="KW-0732">Signal</keyword>
<dbReference type="NCBIfam" id="TIGR02228">
    <property type="entry name" value="sigpep_I_arch"/>
    <property type="match status" value="1"/>
</dbReference>
<dbReference type="CDD" id="cd06462">
    <property type="entry name" value="Peptidase_S24_S26"/>
    <property type="match status" value="1"/>
</dbReference>
<dbReference type="Gene3D" id="2.60.120.200">
    <property type="match status" value="1"/>
</dbReference>
<name>U5VT62_9ACTN</name>
<organism evidence="10 11">
    <name type="scientific">Actinoplanes friuliensis DSM 7358</name>
    <dbReference type="NCBI Taxonomy" id="1246995"/>
    <lineage>
        <taxon>Bacteria</taxon>
        <taxon>Bacillati</taxon>
        <taxon>Actinomycetota</taxon>
        <taxon>Actinomycetes</taxon>
        <taxon>Micromonosporales</taxon>
        <taxon>Micromonosporaceae</taxon>
        <taxon>Actinoplanes</taxon>
    </lineage>
</organism>
<evidence type="ECO:0000256" key="1">
    <source>
        <dbReference type="ARBA" id="ARBA00004370"/>
    </source>
</evidence>
<evidence type="ECO:0000256" key="8">
    <source>
        <dbReference type="SAM" id="Phobius"/>
    </source>
</evidence>
<keyword evidence="6" id="KW-1015">Disulfide bond</keyword>
<dbReference type="HOGENOM" id="CLU_657026_0_0_11"/>
<dbReference type="Pfam" id="PF13385">
    <property type="entry name" value="Laminin_G_3"/>
    <property type="match status" value="1"/>
</dbReference>
<evidence type="ECO:0000256" key="7">
    <source>
        <dbReference type="NCBIfam" id="TIGR02228"/>
    </source>
</evidence>
<evidence type="ECO:0000256" key="2">
    <source>
        <dbReference type="ARBA" id="ARBA00022692"/>
    </source>
</evidence>
<keyword evidence="11" id="KW-1185">Reference proteome</keyword>
<feature type="domain" description="LamG-like jellyroll fold" evidence="9">
    <location>
        <begin position="281"/>
        <end position="412"/>
    </location>
</feature>
<gene>
    <name evidence="10" type="ORF">AFR_08565</name>
</gene>
<protein>
    <recommendedName>
        <fullName evidence="7">Signal peptidase I</fullName>
        <ecNumber evidence="7">3.4.21.89</ecNumber>
    </recommendedName>
</protein>
<keyword evidence="2 8" id="KW-0812">Transmembrane</keyword>
<comment type="subcellular location">
    <subcellularLocation>
        <location evidence="1">Membrane</location>
    </subcellularLocation>
</comment>
<dbReference type="InterPro" id="IPR006558">
    <property type="entry name" value="LamG-like"/>
</dbReference>
<keyword evidence="4 8" id="KW-1133">Transmembrane helix</keyword>
<dbReference type="eggNOG" id="COG0681">
    <property type="taxonomic scope" value="Bacteria"/>
</dbReference>
<evidence type="ECO:0000259" key="9">
    <source>
        <dbReference type="SMART" id="SM00560"/>
    </source>
</evidence>
<evidence type="ECO:0000256" key="4">
    <source>
        <dbReference type="ARBA" id="ARBA00022989"/>
    </source>
</evidence>
<dbReference type="SUPFAM" id="SSF51306">
    <property type="entry name" value="LexA/Signal peptidase"/>
    <property type="match status" value="1"/>
</dbReference>
<dbReference type="Proteomes" id="UP000017746">
    <property type="component" value="Chromosome"/>
</dbReference>
<dbReference type="GO" id="GO:0004252">
    <property type="term" value="F:serine-type endopeptidase activity"/>
    <property type="evidence" value="ECO:0007669"/>
    <property type="project" value="UniProtKB-UniRule"/>
</dbReference>
<evidence type="ECO:0000256" key="3">
    <source>
        <dbReference type="ARBA" id="ARBA00022729"/>
    </source>
</evidence>
<dbReference type="GO" id="GO:0009003">
    <property type="term" value="F:signal peptidase activity"/>
    <property type="evidence" value="ECO:0007669"/>
    <property type="project" value="UniProtKB-EC"/>
</dbReference>
<feature type="transmembrane region" description="Helical" evidence="8">
    <location>
        <begin position="136"/>
        <end position="154"/>
    </location>
</feature>
<evidence type="ECO:0000256" key="5">
    <source>
        <dbReference type="ARBA" id="ARBA00023136"/>
    </source>
</evidence>
<sequence length="423" mass="43788">MTGWATVSRTLIVAALTTVLTLTAWVLLPLSWGWDAYTVTSGSMAPLVRPGDVVIASPGAGSGPRPGTVVVLAPAVSGGEPVTHRVVERLPDGRYRTQGDANAQPDSRLVTKAQLLGVGRIVVPLAGTVRLHAGRAAPVAGLVLIALSLAIPQVRRRFRYAGRHRLVAVAATGVLAAAAALPGTGAVYTATSATATNSWKASYFYTAAVKASGPVSYWRMGGTSPSPVADETGTTPLTLYNSPTTGVAGAVRADPNTATRFKNGTGPSYAAVTAPAHSITGPLTVAAWTDAVATTNWRLVFKGSPNAGMINYLLSWSSDGRDMRFIVDFGTTRQTALGRWPTGGGYHFAVGVYDGSALRLYLDGVQVAAQPVTGTITGYPALPLTVSENSATTGLTGSVDEVAIWNKALTATQISTLYALARQ</sequence>
<dbReference type="InterPro" id="IPR036286">
    <property type="entry name" value="LexA/Signal_pep-like_sf"/>
</dbReference>
<dbReference type="STRING" id="1246995.AFR_08565"/>
<dbReference type="SUPFAM" id="SSF49899">
    <property type="entry name" value="Concanavalin A-like lectins/glucanases"/>
    <property type="match status" value="1"/>
</dbReference>
<dbReference type="GO" id="GO:0006465">
    <property type="term" value="P:signal peptide processing"/>
    <property type="evidence" value="ECO:0007669"/>
    <property type="project" value="UniProtKB-UniRule"/>
</dbReference>